<sequence length="272" mass="29584">MTWLDAVREWPLRRTRDGRTCYALHGESRSGAVVLIHGVGMRQQIWAPQVEALVSEGHDVLTYDFLGHGGSAMPPAGASLHDYAVQLRELLDELGQTEVALVGHSMGALITLEFGLAYPGRVKKMVGLNAVHRRSAEQRAAVARRAVQLKTEGSGMLLEPTLARWFGDPVPDDYRDVALFTRALLENVDSQGYAISYDVFARGDDLHSGRLGQIAVPALFATGEGDANSSPEMSRSLAECVADGRSVILPSARHMMPLTHAKEVNALLNTFL</sequence>
<dbReference type="Proteomes" id="UP000294692">
    <property type="component" value="Unassembled WGS sequence"/>
</dbReference>
<dbReference type="GO" id="GO:0016787">
    <property type="term" value="F:hydrolase activity"/>
    <property type="evidence" value="ECO:0007669"/>
    <property type="project" value="UniProtKB-KW"/>
</dbReference>
<name>A0A4R3UNA6_9BURK</name>
<dbReference type="EMBL" id="SMBX01000012">
    <property type="protein sequence ID" value="TCU93176.1"/>
    <property type="molecule type" value="Genomic_DNA"/>
</dbReference>
<dbReference type="PANTHER" id="PTHR43798:SF31">
    <property type="entry name" value="AB HYDROLASE SUPERFAMILY PROTEIN YCLE"/>
    <property type="match status" value="1"/>
</dbReference>
<dbReference type="AlphaFoldDB" id="A0A4R3UNA6"/>
<dbReference type="InterPro" id="IPR050266">
    <property type="entry name" value="AB_hydrolase_sf"/>
</dbReference>
<dbReference type="RefSeq" id="WP_132478146.1">
    <property type="nucleotide sequence ID" value="NZ_JBHRVM010000001.1"/>
</dbReference>
<evidence type="ECO:0000313" key="4">
    <source>
        <dbReference type="Proteomes" id="UP000294692"/>
    </source>
</evidence>
<dbReference type="InterPro" id="IPR000073">
    <property type="entry name" value="AB_hydrolase_1"/>
</dbReference>
<proteinExistence type="predicted"/>
<organism evidence="3 4">
    <name type="scientific">Paracandidimonas soli</name>
    <dbReference type="NCBI Taxonomy" id="1917182"/>
    <lineage>
        <taxon>Bacteria</taxon>
        <taxon>Pseudomonadati</taxon>
        <taxon>Pseudomonadota</taxon>
        <taxon>Betaproteobacteria</taxon>
        <taxon>Burkholderiales</taxon>
        <taxon>Alcaligenaceae</taxon>
        <taxon>Paracandidimonas</taxon>
    </lineage>
</organism>
<accession>A0A4R3UNA6</accession>
<dbReference type="PRINTS" id="PR00111">
    <property type="entry name" value="ABHYDROLASE"/>
</dbReference>
<dbReference type="InterPro" id="IPR029058">
    <property type="entry name" value="AB_hydrolase_fold"/>
</dbReference>
<dbReference type="GO" id="GO:0016020">
    <property type="term" value="C:membrane"/>
    <property type="evidence" value="ECO:0007669"/>
    <property type="project" value="TreeGrafter"/>
</dbReference>
<dbReference type="Gene3D" id="3.40.50.1820">
    <property type="entry name" value="alpha/beta hydrolase"/>
    <property type="match status" value="1"/>
</dbReference>
<keyword evidence="1" id="KW-0378">Hydrolase</keyword>
<dbReference type="SUPFAM" id="SSF53474">
    <property type="entry name" value="alpha/beta-Hydrolases"/>
    <property type="match status" value="1"/>
</dbReference>
<dbReference type="PANTHER" id="PTHR43798">
    <property type="entry name" value="MONOACYLGLYCEROL LIPASE"/>
    <property type="match status" value="1"/>
</dbReference>
<feature type="domain" description="AB hydrolase-1" evidence="2">
    <location>
        <begin position="33"/>
        <end position="266"/>
    </location>
</feature>
<comment type="caution">
    <text evidence="3">The sequence shown here is derived from an EMBL/GenBank/DDBJ whole genome shotgun (WGS) entry which is preliminary data.</text>
</comment>
<protein>
    <submittedName>
        <fullName evidence="3">Pimeloyl-ACP methyl ester carboxylesterase</fullName>
    </submittedName>
</protein>
<reference evidence="3 4" key="1">
    <citation type="submission" date="2019-03" db="EMBL/GenBank/DDBJ databases">
        <title>Genomic Encyclopedia of Type Strains, Phase IV (KMG-IV): sequencing the most valuable type-strain genomes for metagenomic binning, comparative biology and taxonomic classification.</title>
        <authorList>
            <person name="Goeker M."/>
        </authorList>
    </citation>
    <scope>NUCLEOTIDE SEQUENCE [LARGE SCALE GENOMIC DNA]</scope>
    <source>
        <strain evidence="3 4">DSM 100048</strain>
    </source>
</reference>
<dbReference type="OrthoDB" id="5521505at2"/>
<keyword evidence="4" id="KW-1185">Reference proteome</keyword>
<evidence type="ECO:0000313" key="3">
    <source>
        <dbReference type="EMBL" id="TCU93176.1"/>
    </source>
</evidence>
<evidence type="ECO:0000256" key="1">
    <source>
        <dbReference type="ARBA" id="ARBA00022801"/>
    </source>
</evidence>
<dbReference type="Pfam" id="PF12697">
    <property type="entry name" value="Abhydrolase_6"/>
    <property type="match status" value="1"/>
</dbReference>
<gene>
    <name evidence="3" type="ORF">EV686_11259</name>
</gene>
<evidence type="ECO:0000259" key="2">
    <source>
        <dbReference type="Pfam" id="PF12697"/>
    </source>
</evidence>